<reference evidence="2" key="1">
    <citation type="submission" date="2014-11" db="EMBL/GenBank/DDBJ databases">
        <authorList>
            <person name="Amaro Gonzalez C."/>
        </authorList>
    </citation>
    <scope>NUCLEOTIDE SEQUENCE</scope>
</reference>
<dbReference type="EMBL" id="GBXM01054795">
    <property type="protein sequence ID" value="JAH53782.1"/>
    <property type="molecule type" value="Transcribed_RNA"/>
</dbReference>
<reference evidence="2" key="2">
    <citation type="journal article" date="2015" name="Fish Shellfish Immunol.">
        <title>Early steps in the European eel (Anguilla anguilla)-Vibrio vulnificus interaction in the gills: Role of the RtxA13 toxin.</title>
        <authorList>
            <person name="Callol A."/>
            <person name="Pajuelo D."/>
            <person name="Ebbesson L."/>
            <person name="Teles M."/>
            <person name="MacKenzie S."/>
            <person name="Amaro C."/>
        </authorList>
    </citation>
    <scope>NUCLEOTIDE SEQUENCE</scope>
</reference>
<accession>A0A0E9TK10</accession>
<keyword evidence="1" id="KW-1133">Transmembrane helix</keyword>
<dbReference type="AlphaFoldDB" id="A0A0E9TK10"/>
<protein>
    <submittedName>
        <fullName evidence="2">Uncharacterized protein</fullName>
    </submittedName>
</protein>
<keyword evidence="1" id="KW-0472">Membrane</keyword>
<feature type="transmembrane region" description="Helical" evidence="1">
    <location>
        <begin position="15"/>
        <end position="35"/>
    </location>
</feature>
<evidence type="ECO:0000256" key="1">
    <source>
        <dbReference type="SAM" id="Phobius"/>
    </source>
</evidence>
<proteinExistence type="predicted"/>
<keyword evidence="1" id="KW-0812">Transmembrane</keyword>
<evidence type="ECO:0000313" key="2">
    <source>
        <dbReference type="EMBL" id="JAH53782.1"/>
    </source>
</evidence>
<name>A0A0E9TK10_ANGAN</name>
<sequence length="45" mass="5115">MTALPYSPCANNCHLWAVLAHFTLFTMSLKKLIFLNGESPFMHMS</sequence>
<organism evidence="2">
    <name type="scientific">Anguilla anguilla</name>
    <name type="common">European freshwater eel</name>
    <name type="synonym">Muraena anguilla</name>
    <dbReference type="NCBI Taxonomy" id="7936"/>
    <lineage>
        <taxon>Eukaryota</taxon>
        <taxon>Metazoa</taxon>
        <taxon>Chordata</taxon>
        <taxon>Craniata</taxon>
        <taxon>Vertebrata</taxon>
        <taxon>Euteleostomi</taxon>
        <taxon>Actinopterygii</taxon>
        <taxon>Neopterygii</taxon>
        <taxon>Teleostei</taxon>
        <taxon>Anguilliformes</taxon>
        <taxon>Anguillidae</taxon>
        <taxon>Anguilla</taxon>
    </lineage>
</organism>